<protein>
    <recommendedName>
        <fullName evidence="7">Protein kinase domain-containing protein</fullName>
    </recommendedName>
</protein>
<dbReference type="Gene3D" id="2.20.110.10">
    <property type="entry name" value="Histone H3 K4-specific methyltransferase SET7/9 N-terminal domain"/>
    <property type="match status" value="2"/>
</dbReference>
<feature type="compositionally biased region" description="Polar residues" evidence="6">
    <location>
        <begin position="329"/>
        <end position="343"/>
    </location>
</feature>
<dbReference type="InterPro" id="IPR003409">
    <property type="entry name" value="MORN"/>
</dbReference>
<accession>A0A8J8NTT8</accession>
<dbReference type="SMART" id="SM00220">
    <property type="entry name" value="S_TKc"/>
    <property type="match status" value="1"/>
</dbReference>
<keyword evidence="1" id="KW-0808">Transferase</keyword>
<dbReference type="Gene3D" id="1.10.510.10">
    <property type="entry name" value="Transferase(Phosphotransferase) domain 1"/>
    <property type="match status" value="1"/>
</dbReference>
<dbReference type="InterPro" id="IPR011009">
    <property type="entry name" value="Kinase-like_dom_sf"/>
</dbReference>
<evidence type="ECO:0000259" key="7">
    <source>
        <dbReference type="PROSITE" id="PS50011"/>
    </source>
</evidence>
<dbReference type="InterPro" id="IPR008271">
    <property type="entry name" value="Ser/Thr_kinase_AS"/>
</dbReference>
<dbReference type="PANTHER" id="PTHR43671:SF106">
    <property type="entry name" value="NIMA-LIKE KINASE"/>
    <property type="match status" value="1"/>
</dbReference>
<evidence type="ECO:0000256" key="2">
    <source>
        <dbReference type="ARBA" id="ARBA00022737"/>
    </source>
</evidence>
<evidence type="ECO:0000256" key="4">
    <source>
        <dbReference type="ARBA" id="ARBA00022777"/>
    </source>
</evidence>
<feature type="region of interest" description="Disordered" evidence="6">
    <location>
        <begin position="517"/>
        <end position="541"/>
    </location>
</feature>
<dbReference type="PANTHER" id="PTHR43671">
    <property type="entry name" value="SERINE/THREONINE-PROTEIN KINASE NEK"/>
    <property type="match status" value="1"/>
</dbReference>
<feature type="domain" description="Protein kinase" evidence="7">
    <location>
        <begin position="11"/>
        <end position="280"/>
    </location>
</feature>
<evidence type="ECO:0000313" key="8">
    <source>
        <dbReference type="EMBL" id="TNV81507.1"/>
    </source>
</evidence>
<keyword evidence="9" id="KW-1185">Reference proteome</keyword>
<evidence type="ECO:0000256" key="3">
    <source>
        <dbReference type="ARBA" id="ARBA00022741"/>
    </source>
</evidence>
<keyword evidence="3" id="KW-0547">Nucleotide-binding</keyword>
<evidence type="ECO:0000256" key="5">
    <source>
        <dbReference type="ARBA" id="ARBA00022840"/>
    </source>
</evidence>
<keyword evidence="5" id="KW-0067">ATP-binding</keyword>
<evidence type="ECO:0000256" key="1">
    <source>
        <dbReference type="ARBA" id="ARBA00022679"/>
    </source>
</evidence>
<feature type="region of interest" description="Disordered" evidence="6">
    <location>
        <begin position="316"/>
        <end position="343"/>
    </location>
</feature>
<dbReference type="AlphaFoldDB" id="A0A8J8NTT8"/>
<dbReference type="Pfam" id="PF00069">
    <property type="entry name" value="Pkinase"/>
    <property type="match status" value="1"/>
</dbReference>
<dbReference type="GO" id="GO:0005524">
    <property type="term" value="F:ATP binding"/>
    <property type="evidence" value="ECO:0007669"/>
    <property type="project" value="UniProtKB-KW"/>
</dbReference>
<dbReference type="Pfam" id="PF02493">
    <property type="entry name" value="MORN"/>
    <property type="match status" value="3"/>
</dbReference>
<dbReference type="EMBL" id="RRYP01006055">
    <property type="protein sequence ID" value="TNV81507.1"/>
    <property type="molecule type" value="Genomic_DNA"/>
</dbReference>
<dbReference type="PROSITE" id="PS00108">
    <property type="entry name" value="PROTEIN_KINASE_ST"/>
    <property type="match status" value="1"/>
</dbReference>
<gene>
    <name evidence="8" type="ORF">FGO68_gene13450</name>
</gene>
<comment type="caution">
    <text evidence="8">The sequence shown here is derived from an EMBL/GenBank/DDBJ whole genome shotgun (WGS) entry which is preliminary data.</text>
</comment>
<dbReference type="InterPro" id="IPR000719">
    <property type="entry name" value="Prot_kinase_dom"/>
</dbReference>
<keyword evidence="2" id="KW-0677">Repeat</keyword>
<evidence type="ECO:0000256" key="6">
    <source>
        <dbReference type="SAM" id="MobiDB-lite"/>
    </source>
</evidence>
<organism evidence="8 9">
    <name type="scientific">Halteria grandinella</name>
    <dbReference type="NCBI Taxonomy" id="5974"/>
    <lineage>
        <taxon>Eukaryota</taxon>
        <taxon>Sar</taxon>
        <taxon>Alveolata</taxon>
        <taxon>Ciliophora</taxon>
        <taxon>Intramacronucleata</taxon>
        <taxon>Spirotrichea</taxon>
        <taxon>Stichotrichia</taxon>
        <taxon>Sporadotrichida</taxon>
        <taxon>Halteriidae</taxon>
        <taxon>Halteria</taxon>
    </lineage>
</organism>
<dbReference type="SMART" id="SM00698">
    <property type="entry name" value="MORN"/>
    <property type="match status" value="4"/>
</dbReference>
<dbReference type="PROSITE" id="PS50011">
    <property type="entry name" value="PROTEIN_KINASE_DOM"/>
    <property type="match status" value="1"/>
</dbReference>
<dbReference type="InterPro" id="IPR050660">
    <property type="entry name" value="NEK_Ser/Thr_kinase"/>
</dbReference>
<name>A0A8J8NTT8_HALGN</name>
<sequence>MEPAPTIINGYKLIKYLGEGSFCETHLAVHIETHKYCALKIQLDLKSFEKRAMCRQQVKNEIDFLERMKKLNYPFLVKYIESFPLSKNDPAYRDCIVLEYADGCDLRNKMKELKKPISENQALLWFTEVILALAKMEQNLFFHRDMKPDNILIFADAFGGVAKVGDFGSANRIDSTNMTMCVGTFCYLAPEKATKKYDEKSDVWSMGVTLYEMLTGGGHPIDFDFEEKTLFEYMTELPHLPLKQMPSNISVACQNLITRMLQKNPKDRPSFTEILQTPIIFKIVQLITDNEILGMEIADHIKQQVISLGLPCGDGDASKPKGGAGQARGPSNPSTASSSLKSQDQSLIDKKLQHLSLKQPALPSANLFSQERLDRLLSAFNSPLNKYTPPLNSLGQSKMAEYILTYGWKLQLSQLNEKATTSRAVQWTTFEGASRGKWRALQQGVYYGQTVDGKRDGWGIVYCTTDIPFLYECEWKQGTPANGRYINIEDNKWYKWEGTLDHYYTLNGTGSRHNEDGHQYQGEWKQGDKHGQGHYKWPSGNSYQGQYENDKKHGQGKQYWASGNSYDGQYKNNNKHGQGRYTFANGEYEDGQYENDKRIGVHKYYSEEGKLLAYRTYEDGQVVKTEIV</sequence>
<dbReference type="SUPFAM" id="SSF56112">
    <property type="entry name" value="Protein kinase-like (PK-like)"/>
    <property type="match status" value="1"/>
</dbReference>
<evidence type="ECO:0000313" key="9">
    <source>
        <dbReference type="Proteomes" id="UP000785679"/>
    </source>
</evidence>
<proteinExistence type="predicted"/>
<reference evidence="8" key="1">
    <citation type="submission" date="2019-06" db="EMBL/GenBank/DDBJ databases">
        <authorList>
            <person name="Zheng W."/>
        </authorList>
    </citation>
    <scope>NUCLEOTIDE SEQUENCE</scope>
    <source>
        <strain evidence="8">QDHG01</strain>
    </source>
</reference>
<dbReference type="GO" id="GO:0004674">
    <property type="term" value="F:protein serine/threonine kinase activity"/>
    <property type="evidence" value="ECO:0007669"/>
    <property type="project" value="TreeGrafter"/>
</dbReference>
<dbReference type="SUPFAM" id="SSF82185">
    <property type="entry name" value="Histone H3 K4-specific methyltransferase SET7/9 N-terminal domain"/>
    <property type="match status" value="1"/>
</dbReference>
<keyword evidence="4" id="KW-0418">Kinase</keyword>
<dbReference type="Proteomes" id="UP000785679">
    <property type="component" value="Unassembled WGS sequence"/>
</dbReference>
<dbReference type="OrthoDB" id="291146at2759"/>